<keyword evidence="5 9" id="KW-1133">Transmembrane helix</keyword>
<name>A0AAJ6Z8N6_PAPXU</name>
<evidence type="ECO:0000313" key="10">
    <source>
        <dbReference type="RefSeq" id="XP_013167353.1"/>
    </source>
</evidence>
<dbReference type="GO" id="GO:0005886">
    <property type="term" value="C:plasma membrane"/>
    <property type="evidence" value="ECO:0007669"/>
    <property type="project" value="UniProtKB-SubCell"/>
</dbReference>
<evidence type="ECO:0000256" key="2">
    <source>
        <dbReference type="ARBA" id="ARBA00022606"/>
    </source>
</evidence>
<feature type="transmembrane region" description="Helical" evidence="9">
    <location>
        <begin position="88"/>
        <end position="106"/>
    </location>
</feature>
<comment type="similarity">
    <text evidence="9">Belongs to the insect chemoreceptor superfamily. Heteromeric odorant receptor channel (TC 1.A.69) family.</text>
</comment>
<protein>
    <recommendedName>
        <fullName evidence="9">Odorant receptor</fullName>
    </recommendedName>
</protein>
<gene>
    <name evidence="10" type="primary">LOC106117537</name>
</gene>
<keyword evidence="6 9" id="KW-0472">Membrane</keyword>
<comment type="caution">
    <text evidence="9">Lacks conserved residue(s) required for the propagation of feature annotation.</text>
</comment>
<comment type="subcellular location">
    <subcellularLocation>
        <location evidence="9">Cell membrane</location>
        <topology evidence="9">Multi-pass membrane protein</topology>
    </subcellularLocation>
    <subcellularLocation>
        <location evidence="1">Membrane</location>
        <topology evidence="1">Multi-pass membrane protein</topology>
    </subcellularLocation>
</comment>
<dbReference type="PANTHER" id="PTHR21137">
    <property type="entry name" value="ODORANT RECEPTOR"/>
    <property type="match status" value="1"/>
</dbReference>
<feature type="transmembrane region" description="Helical" evidence="9">
    <location>
        <begin position="177"/>
        <end position="194"/>
    </location>
</feature>
<organism evidence="10">
    <name type="scientific">Papilio xuthus</name>
    <name type="common">Asian swallowtail butterfly</name>
    <dbReference type="NCBI Taxonomy" id="66420"/>
    <lineage>
        <taxon>Eukaryota</taxon>
        <taxon>Metazoa</taxon>
        <taxon>Ecdysozoa</taxon>
        <taxon>Arthropoda</taxon>
        <taxon>Hexapoda</taxon>
        <taxon>Insecta</taxon>
        <taxon>Pterygota</taxon>
        <taxon>Neoptera</taxon>
        <taxon>Endopterygota</taxon>
        <taxon>Lepidoptera</taxon>
        <taxon>Glossata</taxon>
        <taxon>Ditrysia</taxon>
        <taxon>Papilionoidea</taxon>
        <taxon>Papilionidae</taxon>
        <taxon>Papilioninae</taxon>
        <taxon>Papilio</taxon>
    </lineage>
</organism>
<dbReference type="GO" id="GO:0007165">
    <property type="term" value="P:signal transduction"/>
    <property type="evidence" value="ECO:0007669"/>
    <property type="project" value="UniProtKB-KW"/>
</dbReference>
<keyword evidence="8 9" id="KW-0807">Transducer</keyword>
<feature type="transmembrane region" description="Helical" evidence="9">
    <location>
        <begin position="201"/>
        <end position="220"/>
    </location>
</feature>
<evidence type="ECO:0000256" key="6">
    <source>
        <dbReference type="ARBA" id="ARBA00023136"/>
    </source>
</evidence>
<dbReference type="RefSeq" id="XP_013167353.1">
    <property type="nucleotide sequence ID" value="XM_013311899.1"/>
</dbReference>
<dbReference type="InterPro" id="IPR004117">
    <property type="entry name" value="7tm6_olfct_rcpt"/>
</dbReference>
<accession>A0AAJ6Z8N6</accession>
<sequence length="455" mass="51438">MFLNPFKKRREETTLNIETITNYTYFLELPLKFVACWDWYREPKCEREVMSNYLYLALVLFALASLPATLLTHLLTEWEDVMSSLDELADLLPLLASLAIVTYFALRKRQLYDLTDFIDGHFRCHSARGLTNMTMLRSYRAARNFAYFYTACTLFSVAMYVISPVIAHLWTKQPLRGWIYMDATTTAAIVCAFLKQCVGQAYVGLAVGQLGVLFAVHAILLCGQVEMACCGLRNARCSALLAAGVHHAALAVSHHHTHVLDDERHTYSYNISEMRESRYHYDQPVANFRGDKTEFDIYSAEYDADTCRALAECARALQTAGECRARFQALASPLLALRVVQVTLYLCTLLYAATEKFDMVTVEYLAAVALDIFVYCYFGNQIIIQAERVRGAVYGSGWQTMGARPRRLVLGLLLASGRGAALRAGNFLPMDLHTFLVIIKTSFSYYTLLVNVNEK</sequence>
<feature type="transmembrane region" description="Helical" evidence="9">
    <location>
        <begin position="53"/>
        <end position="76"/>
    </location>
</feature>
<evidence type="ECO:0000256" key="4">
    <source>
        <dbReference type="ARBA" id="ARBA00022725"/>
    </source>
</evidence>
<reference evidence="10" key="1">
    <citation type="submission" date="2025-08" db="UniProtKB">
        <authorList>
            <consortium name="RefSeq"/>
        </authorList>
    </citation>
    <scope>IDENTIFICATION</scope>
</reference>
<evidence type="ECO:0000256" key="7">
    <source>
        <dbReference type="ARBA" id="ARBA00023170"/>
    </source>
</evidence>
<keyword evidence="3 9" id="KW-0812">Transmembrane</keyword>
<proteinExistence type="inferred from homology"/>
<evidence type="ECO:0000256" key="3">
    <source>
        <dbReference type="ARBA" id="ARBA00022692"/>
    </source>
</evidence>
<dbReference type="CTD" id="41018"/>
<dbReference type="AlphaFoldDB" id="A0AAJ6Z8N6"/>
<evidence type="ECO:0000256" key="8">
    <source>
        <dbReference type="ARBA" id="ARBA00023224"/>
    </source>
</evidence>
<evidence type="ECO:0000256" key="5">
    <source>
        <dbReference type="ARBA" id="ARBA00022989"/>
    </source>
</evidence>
<feature type="transmembrane region" description="Helical" evidence="9">
    <location>
        <begin position="145"/>
        <end position="171"/>
    </location>
</feature>
<evidence type="ECO:0000256" key="1">
    <source>
        <dbReference type="ARBA" id="ARBA00004141"/>
    </source>
</evidence>
<keyword evidence="7 9" id="KW-0675">Receptor</keyword>
<dbReference type="PANTHER" id="PTHR21137:SF42">
    <property type="entry name" value="ODORANT RECEPTOR 83A"/>
    <property type="match status" value="1"/>
</dbReference>
<keyword evidence="2 9" id="KW-0716">Sensory transduction</keyword>
<evidence type="ECO:0000256" key="9">
    <source>
        <dbReference type="RuleBase" id="RU351113"/>
    </source>
</evidence>
<keyword evidence="4 9" id="KW-0552">Olfaction</keyword>
<dbReference type="GO" id="GO:0005549">
    <property type="term" value="F:odorant binding"/>
    <property type="evidence" value="ECO:0007669"/>
    <property type="project" value="InterPro"/>
</dbReference>
<dbReference type="GO" id="GO:0004984">
    <property type="term" value="F:olfactory receptor activity"/>
    <property type="evidence" value="ECO:0007669"/>
    <property type="project" value="InterPro"/>
</dbReference>
<dbReference type="Pfam" id="PF02949">
    <property type="entry name" value="7tm_6"/>
    <property type="match status" value="1"/>
</dbReference>
<dbReference type="GeneID" id="106117537"/>
<dbReference type="Proteomes" id="UP000694872">
    <property type="component" value="Unplaced"/>
</dbReference>
<dbReference type="KEGG" id="pxu:106117537"/>